<keyword evidence="6" id="KW-1185">Reference proteome</keyword>
<keyword evidence="3" id="KW-1015">Disulfide bond</keyword>
<protein>
    <recommendedName>
        <fullName evidence="4">C-C motif chemokine</fullName>
    </recommendedName>
</protein>
<evidence type="ECO:0000256" key="4">
    <source>
        <dbReference type="RuleBase" id="RU361150"/>
    </source>
</evidence>
<comment type="subcellular location">
    <subcellularLocation>
        <location evidence="4">Secreted</location>
    </subcellularLocation>
</comment>
<dbReference type="Pfam" id="PF00048">
    <property type="entry name" value="IL8"/>
    <property type="match status" value="1"/>
</dbReference>
<dbReference type="RefSeq" id="XP_015282286.1">
    <property type="nucleotide sequence ID" value="XM_015426800.1"/>
</dbReference>
<dbReference type="PROSITE" id="PS00472">
    <property type="entry name" value="SMALL_CYTOKINES_CC"/>
    <property type="match status" value="1"/>
</dbReference>
<evidence type="ECO:0000256" key="1">
    <source>
        <dbReference type="ARBA" id="ARBA00010868"/>
    </source>
</evidence>
<keyword evidence="4" id="KW-0732">Signal</keyword>
<dbReference type="SMART" id="SM00199">
    <property type="entry name" value="SCY"/>
    <property type="match status" value="1"/>
</dbReference>
<dbReference type="PANTHER" id="PTHR12015">
    <property type="entry name" value="SMALL INDUCIBLE CYTOKINE A"/>
    <property type="match status" value="1"/>
</dbReference>
<proteinExistence type="inferred from homology"/>
<dbReference type="InterPro" id="IPR000827">
    <property type="entry name" value="Chemokine_CC_CS"/>
</dbReference>
<keyword evidence="2 4" id="KW-0202">Cytokine</keyword>
<dbReference type="InterPro" id="IPR036048">
    <property type="entry name" value="Interleukin_8-like_sf"/>
</dbReference>
<feature type="domain" description="Chemokine interleukin-8-like" evidence="5">
    <location>
        <begin position="29"/>
        <end position="89"/>
    </location>
</feature>
<sequence>MARLQWLLLGLVAFTCCCSLLQVAGYYQVTDCCLRTSWRPIPYKILRSYREQHIQEGCLVRAVVFITVKGRQLCAPPHLPWVKQLKERLDRHLKRS</sequence>
<dbReference type="PANTHER" id="PTHR12015:SF80">
    <property type="entry name" value="C-C MOTIF CHEMOKINE 19"/>
    <property type="match status" value="1"/>
</dbReference>
<evidence type="ECO:0000313" key="7">
    <source>
        <dbReference type="RefSeq" id="XP_015282286.1"/>
    </source>
</evidence>
<keyword evidence="4" id="KW-0964">Secreted</keyword>
<dbReference type="InterPro" id="IPR001811">
    <property type="entry name" value="Chemokine_IL8-like_dom"/>
</dbReference>
<evidence type="ECO:0000256" key="2">
    <source>
        <dbReference type="ARBA" id="ARBA00022514"/>
    </source>
</evidence>
<keyword evidence="4" id="KW-0145">Chemotaxis</keyword>
<evidence type="ECO:0000259" key="5">
    <source>
        <dbReference type="SMART" id="SM00199"/>
    </source>
</evidence>
<dbReference type="SUPFAM" id="SSF54117">
    <property type="entry name" value="Interleukin 8-like chemokines"/>
    <property type="match status" value="1"/>
</dbReference>
<dbReference type="InterPro" id="IPR039809">
    <property type="entry name" value="Chemokine_b/g/d"/>
</dbReference>
<dbReference type="Proteomes" id="UP000694871">
    <property type="component" value="Unplaced"/>
</dbReference>
<accession>A0ABM1L8J9</accession>
<feature type="signal peptide" evidence="4">
    <location>
        <begin position="1"/>
        <end position="17"/>
    </location>
</feature>
<evidence type="ECO:0000256" key="3">
    <source>
        <dbReference type="ARBA" id="ARBA00023157"/>
    </source>
</evidence>
<comment type="similarity">
    <text evidence="1 4">Belongs to the intercrine beta (chemokine CC) family.</text>
</comment>
<dbReference type="GeneID" id="107123552"/>
<organism evidence="6 7">
    <name type="scientific">Gekko japonicus</name>
    <name type="common">Schlegel's Japanese gecko</name>
    <dbReference type="NCBI Taxonomy" id="146911"/>
    <lineage>
        <taxon>Eukaryota</taxon>
        <taxon>Metazoa</taxon>
        <taxon>Chordata</taxon>
        <taxon>Craniata</taxon>
        <taxon>Vertebrata</taxon>
        <taxon>Euteleostomi</taxon>
        <taxon>Lepidosauria</taxon>
        <taxon>Squamata</taxon>
        <taxon>Bifurcata</taxon>
        <taxon>Gekkota</taxon>
        <taxon>Gekkonidae</taxon>
        <taxon>Gekkoninae</taxon>
        <taxon>Gekko</taxon>
    </lineage>
</organism>
<dbReference type="Gene3D" id="2.40.50.40">
    <property type="match status" value="1"/>
</dbReference>
<evidence type="ECO:0000313" key="6">
    <source>
        <dbReference type="Proteomes" id="UP000694871"/>
    </source>
</evidence>
<reference evidence="7" key="1">
    <citation type="submission" date="2025-08" db="UniProtKB">
        <authorList>
            <consortium name="RefSeq"/>
        </authorList>
    </citation>
    <scope>IDENTIFICATION</scope>
</reference>
<name>A0ABM1L8J9_GEKJA</name>
<feature type="chain" id="PRO_5044968003" description="C-C motif chemokine" evidence="4">
    <location>
        <begin position="18"/>
        <end position="96"/>
    </location>
</feature>
<gene>
    <name evidence="7" type="primary">LOC107123552</name>
</gene>